<sequence>MRLIFLLFISLCSSILYAGDYSFYFCAKTSEDFFADILPKKAEDNNRKESYILMAFDNETIDFSPGDNRATVEGKAYILKKSLLEFDMLSIMTMKNDETTDIITYLGKNNKLSDLLFYSDVTKTSDKDNIPALVILYISKNGLVYRLYMNEISQKECLGKYPEWVTNKLSFN</sequence>
<evidence type="ECO:0000313" key="3">
    <source>
        <dbReference type="Proteomes" id="UP000477739"/>
    </source>
</evidence>
<dbReference type="Proteomes" id="UP000477739">
    <property type="component" value="Unassembled WGS sequence"/>
</dbReference>
<proteinExistence type="predicted"/>
<protein>
    <submittedName>
        <fullName evidence="2">Uncharacterized protein</fullName>
    </submittedName>
</protein>
<evidence type="ECO:0000313" key="2">
    <source>
        <dbReference type="EMBL" id="MTH48544.1"/>
    </source>
</evidence>
<dbReference type="EMBL" id="WMJZ01000043">
    <property type="protein sequence ID" value="MTH48544.1"/>
    <property type="molecule type" value="Genomic_DNA"/>
</dbReference>
<comment type="caution">
    <text evidence="2">The sequence shown here is derived from an EMBL/GenBank/DDBJ whole genome shotgun (WGS) entry which is preliminary data.</text>
</comment>
<keyword evidence="1" id="KW-0732">Signal</keyword>
<accession>A0A6L6IRF6</accession>
<keyword evidence="3" id="KW-1185">Reference proteome</keyword>
<gene>
    <name evidence="2" type="ORF">GJV78_20285</name>
</gene>
<dbReference type="RefSeq" id="WP_155109995.1">
    <property type="nucleotide sequence ID" value="NZ_WMJZ01000043.1"/>
</dbReference>
<feature type="signal peptide" evidence="1">
    <location>
        <begin position="1"/>
        <end position="18"/>
    </location>
</feature>
<name>A0A6L6IRF6_9ENTR</name>
<evidence type="ECO:0000256" key="1">
    <source>
        <dbReference type="SAM" id="SignalP"/>
    </source>
</evidence>
<dbReference type="AlphaFoldDB" id="A0A6L6IRF6"/>
<reference evidence="2 3" key="1">
    <citation type="submission" date="2019-11" db="EMBL/GenBank/DDBJ databases">
        <title>Escherichia alba sp. nov. isolated from the gut of plastic-eating superworms Zophobas atratus.</title>
        <authorList>
            <person name="Yang Y."/>
        </authorList>
    </citation>
    <scope>NUCLEOTIDE SEQUENCE [LARGE SCALE GENOMIC DNA]</scope>
    <source>
        <strain evidence="3">BIT-B35</strain>
    </source>
</reference>
<organism evidence="2 3">
    <name type="scientific">Intestinirhabdus alba</name>
    <dbReference type="NCBI Taxonomy" id="2899544"/>
    <lineage>
        <taxon>Bacteria</taxon>
        <taxon>Pseudomonadati</taxon>
        <taxon>Pseudomonadota</taxon>
        <taxon>Gammaproteobacteria</taxon>
        <taxon>Enterobacterales</taxon>
        <taxon>Enterobacteriaceae</taxon>
        <taxon>Intestinirhabdus</taxon>
    </lineage>
</organism>
<feature type="chain" id="PRO_5027121848" evidence="1">
    <location>
        <begin position="19"/>
        <end position="172"/>
    </location>
</feature>